<dbReference type="FunFam" id="3.40.50.980:FF:000001">
    <property type="entry name" value="Non-ribosomal peptide synthetase"/>
    <property type="match status" value="1"/>
</dbReference>
<dbReference type="InterPro" id="IPR000873">
    <property type="entry name" value="AMP-dep_synth/lig_dom"/>
</dbReference>
<organism evidence="4 5">
    <name type="scientific">Burkholderia paludis</name>
    <dbReference type="NCBI Taxonomy" id="1506587"/>
    <lineage>
        <taxon>Bacteria</taxon>
        <taxon>Pseudomonadati</taxon>
        <taxon>Pseudomonadota</taxon>
        <taxon>Betaproteobacteria</taxon>
        <taxon>Burkholderiales</taxon>
        <taxon>Burkholderiaceae</taxon>
        <taxon>Burkholderia</taxon>
        <taxon>Burkholderia cepacia complex</taxon>
    </lineage>
</organism>
<dbReference type="GO" id="GO:0044550">
    <property type="term" value="P:secondary metabolite biosynthetic process"/>
    <property type="evidence" value="ECO:0007669"/>
    <property type="project" value="TreeGrafter"/>
</dbReference>
<dbReference type="SMART" id="SM00823">
    <property type="entry name" value="PKS_PP"/>
    <property type="match status" value="1"/>
</dbReference>
<keyword evidence="5" id="KW-1185">Reference proteome</keyword>
<dbReference type="Gene3D" id="2.30.38.10">
    <property type="entry name" value="Luciferase, Domain 3"/>
    <property type="match status" value="1"/>
</dbReference>
<dbReference type="GO" id="GO:0005737">
    <property type="term" value="C:cytoplasm"/>
    <property type="evidence" value="ECO:0007669"/>
    <property type="project" value="TreeGrafter"/>
</dbReference>
<dbReference type="InterPro" id="IPR036736">
    <property type="entry name" value="ACP-like_sf"/>
</dbReference>
<dbReference type="GO" id="GO:0043041">
    <property type="term" value="P:amino acid activation for nonribosomal peptide biosynthetic process"/>
    <property type="evidence" value="ECO:0007669"/>
    <property type="project" value="TreeGrafter"/>
</dbReference>
<protein>
    <submittedName>
        <fullName evidence="4">Amino acid adenylation domain-containing protein</fullName>
    </submittedName>
</protein>
<feature type="domain" description="Carrier" evidence="3">
    <location>
        <begin position="526"/>
        <end position="601"/>
    </location>
</feature>
<dbReference type="GO" id="GO:0072330">
    <property type="term" value="P:monocarboxylic acid biosynthetic process"/>
    <property type="evidence" value="ECO:0007669"/>
    <property type="project" value="UniProtKB-ARBA"/>
</dbReference>
<dbReference type="PROSITE" id="PS50075">
    <property type="entry name" value="CARRIER"/>
    <property type="match status" value="1"/>
</dbReference>
<keyword evidence="2" id="KW-0597">Phosphoprotein</keyword>
<dbReference type="FunFam" id="1.10.1200.10:FF:000016">
    <property type="entry name" value="Non-ribosomal peptide synthase"/>
    <property type="match status" value="1"/>
</dbReference>
<dbReference type="PANTHER" id="PTHR45527">
    <property type="entry name" value="NONRIBOSOMAL PEPTIDE SYNTHETASE"/>
    <property type="match status" value="1"/>
</dbReference>
<dbReference type="AlphaFoldDB" id="A0A6P2IVC1"/>
<keyword evidence="1" id="KW-0596">Phosphopantetheine</keyword>
<dbReference type="Gene3D" id="1.10.1200.10">
    <property type="entry name" value="ACP-like"/>
    <property type="match status" value="1"/>
</dbReference>
<accession>A0A6P2IVC1</accession>
<dbReference type="GO" id="GO:0031177">
    <property type="term" value="F:phosphopantetheine binding"/>
    <property type="evidence" value="ECO:0007669"/>
    <property type="project" value="InterPro"/>
</dbReference>
<dbReference type="SUPFAM" id="SSF47336">
    <property type="entry name" value="ACP-like"/>
    <property type="match status" value="1"/>
</dbReference>
<dbReference type="EMBL" id="CABVQD010000003">
    <property type="protein sequence ID" value="VWB33713.1"/>
    <property type="molecule type" value="Genomic_DNA"/>
</dbReference>
<dbReference type="InterPro" id="IPR020806">
    <property type="entry name" value="PKS_PP-bd"/>
</dbReference>
<dbReference type="InterPro" id="IPR009081">
    <property type="entry name" value="PP-bd_ACP"/>
</dbReference>
<reference evidence="4 5" key="1">
    <citation type="submission" date="2019-09" db="EMBL/GenBank/DDBJ databases">
        <authorList>
            <person name="Depoorter E."/>
        </authorList>
    </citation>
    <scope>NUCLEOTIDE SEQUENCE [LARGE SCALE GENOMIC DNA]</scope>
    <source>
        <strain evidence="4">LMG 30113</strain>
    </source>
</reference>
<gene>
    <name evidence="4" type="ORF">BPA30113_01324</name>
</gene>
<evidence type="ECO:0000259" key="3">
    <source>
        <dbReference type="PROSITE" id="PS50075"/>
    </source>
</evidence>
<proteinExistence type="predicted"/>
<dbReference type="Proteomes" id="UP000494330">
    <property type="component" value="Unassembled WGS sequence"/>
</dbReference>
<dbReference type="Pfam" id="PF00501">
    <property type="entry name" value="AMP-binding"/>
    <property type="match status" value="1"/>
</dbReference>
<dbReference type="SUPFAM" id="SSF56801">
    <property type="entry name" value="Acetyl-CoA synthetase-like"/>
    <property type="match status" value="1"/>
</dbReference>
<dbReference type="Pfam" id="PF00550">
    <property type="entry name" value="PP-binding"/>
    <property type="match status" value="1"/>
</dbReference>
<sequence length="631" mass="66505">MATQTALSAHPTPIPAAPVHDLIRERVRERPDAPAVIDGAQRLTYAELDAASDALAARLVARGAGPETPVGVTVRRSTGLFVALLAVLKAGAAFVPLDAAYPRERLDYIAADAGIALWLVGPGVDVSPGFDAARVVRLDATDDGAPAAAARLPAAVHERQLAYLIYTSGSTGAPKGVAVEHGPLSMHCRAIVERYGIVERDVVLHFASVNFDGAHEGWLAPLVAGAAIVVSGDALWDAAQTVDAIRREAITAVAFPPSYLRQVAEWCAEHDIRLPSVRSYTTGGEAMSRETHAVIDAALAPPRLVNGYGPTETVITPLLWTSHDPSGLGDSAYLPIGTPVGARHVALDPAAGDDTPSDRPRGELLIGGYGVARGYHRRPALTAERFEPDPDGAPGARRYRSGDLVEALPAGGYAYLGRTDDQIKLRGLRIEPGEIERCLLGCDGVREAAVVVRDTPAGRQLVGYLASGRAALPDVDAARERLRASLPPHMVPSSLVALAALPRLPNGKLDRLALPAPVAPRAAYRAPSTDVERALAALWQALFGVEQVGADDHFFELGGDSLSAASLQARIRESLHPEFELAALFDTPRLADLAARIARERGAAQDAEADALAEIDALLNAEESATHAVPR</sequence>
<dbReference type="InterPro" id="IPR045851">
    <property type="entry name" value="AMP-bd_C_sf"/>
</dbReference>
<dbReference type="InterPro" id="IPR025110">
    <property type="entry name" value="AMP-bd_C"/>
</dbReference>
<dbReference type="Gene3D" id="3.30.300.30">
    <property type="match status" value="1"/>
</dbReference>
<evidence type="ECO:0000313" key="5">
    <source>
        <dbReference type="Proteomes" id="UP000494330"/>
    </source>
</evidence>
<dbReference type="NCBIfam" id="TIGR01733">
    <property type="entry name" value="AA-adenyl-dom"/>
    <property type="match status" value="1"/>
</dbReference>
<dbReference type="InterPro" id="IPR010071">
    <property type="entry name" value="AA_adenyl_dom"/>
</dbReference>
<name>A0A6P2IVC1_9BURK</name>
<evidence type="ECO:0000313" key="4">
    <source>
        <dbReference type="EMBL" id="VWB33713.1"/>
    </source>
</evidence>
<evidence type="ECO:0000256" key="1">
    <source>
        <dbReference type="ARBA" id="ARBA00022450"/>
    </source>
</evidence>
<dbReference type="Gene3D" id="3.40.50.980">
    <property type="match status" value="2"/>
</dbReference>
<dbReference type="PROSITE" id="PS00455">
    <property type="entry name" value="AMP_BINDING"/>
    <property type="match status" value="1"/>
</dbReference>
<dbReference type="Pfam" id="PF13193">
    <property type="entry name" value="AMP-binding_C"/>
    <property type="match status" value="1"/>
</dbReference>
<evidence type="ECO:0000256" key="2">
    <source>
        <dbReference type="ARBA" id="ARBA00022553"/>
    </source>
</evidence>
<dbReference type="PANTHER" id="PTHR45527:SF1">
    <property type="entry name" value="FATTY ACID SYNTHASE"/>
    <property type="match status" value="1"/>
</dbReference>
<dbReference type="RefSeq" id="WP_052001473.1">
    <property type="nucleotide sequence ID" value="NZ_CABVQD010000003.1"/>
</dbReference>
<dbReference type="InterPro" id="IPR020845">
    <property type="entry name" value="AMP-binding_CS"/>
</dbReference>